<evidence type="ECO:0000313" key="5">
    <source>
        <dbReference type="EMBL" id="MFD2791011.1"/>
    </source>
</evidence>
<dbReference type="HAMAP" id="MF_00688">
    <property type="entry name" value="Leu_Phe_trans"/>
    <property type="match status" value="1"/>
</dbReference>
<dbReference type="InterPro" id="IPR042203">
    <property type="entry name" value="Leu/Phe-tRNA_Trfase_C"/>
</dbReference>
<dbReference type="Pfam" id="PF03588">
    <property type="entry name" value="Leu_Phe_trans"/>
    <property type="match status" value="1"/>
</dbReference>
<dbReference type="EMBL" id="JBHUOK010000032">
    <property type="protein sequence ID" value="MFD2791011.1"/>
    <property type="molecule type" value="Genomic_DNA"/>
</dbReference>
<comment type="caution">
    <text evidence="5">The sequence shown here is derived from an EMBL/GenBank/DDBJ whole genome shotgun (WGS) entry which is preliminary data.</text>
</comment>
<dbReference type="Gene3D" id="3.30.70.3550">
    <property type="entry name" value="Leucyl/phenylalanyl-tRNA-protein transferase, N-terminal domain"/>
    <property type="match status" value="1"/>
</dbReference>
<dbReference type="InterPro" id="IPR016181">
    <property type="entry name" value="Acyl_CoA_acyltransferase"/>
</dbReference>
<dbReference type="InterPro" id="IPR004616">
    <property type="entry name" value="Leu/Phe-tRNA_Trfase"/>
</dbReference>
<name>A0ABW5VI89_9FLAO</name>
<comment type="function">
    <text evidence="4">Functions in the N-end rule pathway of protein degradation where it conjugates Leu, Phe and, less efficiently, Met from aminoacyl-tRNAs to the N-termini of proteins containing an N-terminal arginine or lysine.</text>
</comment>
<evidence type="ECO:0000256" key="3">
    <source>
        <dbReference type="ARBA" id="ARBA00023315"/>
    </source>
</evidence>
<evidence type="ECO:0000256" key="4">
    <source>
        <dbReference type="HAMAP-Rule" id="MF_00688"/>
    </source>
</evidence>
<comment type="similarity">
    <text evidence="4">Belongs to the L/F-transferase family.</text>
</comment>
<dbReference type="PANTHER" id="PTHR30098">
    <property type="entry name" value="LEUCYL/PHENYLALANYL-TRNA--PROTEIN TRANSFERASE"/>
    <property type="match status" value="1"/>
</dbReference>
<dbReference type="EC" id="2.3.2.6" evidence="4"/>
<accession>A0ABW5VI89</accession>
<keyword evidence="1 4" id="KW-0963">Cytoplasm</keyword>
<comment type="catalytic activity">
    <reaction evidence="4">
        <text>L-phenylalanyl-tRNA(Phe) + an N-terminal L-alpha-aminoacyl-[protein] = an N-terminal L-phenylalanyl-L-alpha-aminoacyl-[protein] + tRNA(Phe)</text>
        <dbReference type="Rhea" id="RHEA:43632"/>
        <dbReference type="Rhea" id="RHEA-COMP:9668"/>
        <dbReference type="Rhea" id="RHEA-COMP:9699"/>
        <dbReference type="Rhea" id="RHEA-COMP:10636"/>
        <dbReference type="Rhea" id="RHEA-COMP:10637"/>
        <dbReference type="ChEBI" id="CHEBI:78442"/>
        <dbReference type="ChEBI" id="CHEBI:78531"/>
        <dbReference type="ChEBI" id="CHEBI:78597"/>
        <dbReference type="ChEBI" id="CHEBI:83561"/>
        <dbReference type="EC" id="2.3.2.6"/>
    </reaction>
</comment>
<dbReference type="NCBIfam" id="TIGR00667">
    <property type="entry name" value="aat"/>
    <property type="match status" value="1"/>
</dbReference>
<comment type="subcellular location">
    <subcellularLocation>
        <location evidence="4">Cytoplasm</location>
    </subcellularLocation>
</comment>
<reference evidence="6" key="1">
    <citation type="journal article" date="2019" name="Int. J. Syst. Evol. Microbiol.">
        <title>The Global Catalogue of Microorganisms (GCM) 10K type strain sequencing project: providing services to taxonomists for standard genome sequencing and annotation.</title>
        <authorList>
            <consortium name="The Broad Institute Genomics Platform"/>
            <consortium name="The Broad Institute Genome Sequencing Center for Infectious Disease"/>
            <person name="Wu L."/>
            <person name="Ma J."/>
        </authorList>
    </citation>
    <scope>NUCLEOTIDE SEQUENCE [LARGE SCALE GENOMIC DNA]</scope>
    <source>
        <strain evidence="6">KCTC 52924</strain>
    </source>
</reference>
<keyword evidence="2 4" id="KW-0808">Transferase</keyword>
<dbReference type="Proteomes" id="UP001597532">
    <property type="component" value="Unassembled WGS sequence"/>
</dbReference>
<keyword evidence="3 4" id="KW-0012">Acyltransferase</keyword>
<proteinExistence type="inferred from homology"/>
<evidence type="ECO:0000256" key="2">
    <source>
        <dbReference type="ARBA" id="ARBA00022679"/>
    </source>
</evidence>
<evidence type="ECO:0000313" key="6">
    <source>
        <dbReference type="Proteomes" id="UP001597532"/>
    </source>
</evidence>
<comment type="catalytic activity">
    <reaction evidence="4">
        <text>N-terminal L-arginyl-[protein] + L-leucyl-tRNA(Leu) = N-terminal L-leucyl-L-arginyl-[protein] + tRNA(Leu) + H(+)</text>
        <dbReference type="Rhea" id="RHEA:50416"/>
        <dbReference type="Rhea" id="RHEA-COMP:9613"/>
        <dbReference type="Rhea" id="RHEA-COMP:9622"/>
        <dbReference type="Rhea" id="RHEA-COMP:12672"/>
        <dbReference type="Rhea" id="RHEA-COMP:12673"/>
        <dbReference type="ChEBI" id="CHEBI:15378"/>
        <dbReference type="ChEBI" id="CHEBI:64719"/>
        <dbReference type="ChEBI" id="CHEBI:78442"/>
        <dbReference type="ChEBI" id="CHEBI:78494"/>
        <dbReference type="ChEBI" id="CHEBI:133044"/>
        <dbReference type="EC" id="2.3.2.6"/>
    </reaction>
</comment>
<comment type="catalytic activity">
    <reaction evidence="4">
        <text>N-terminal L-lysyl-[protein] + L-leucyl-tRNA(Leu) = N-terminal L-leucyl-L-lysyl-[protein] + tRNA(Leu) + H(+)</text>
        <dbReference type="Rhea" id="RHEA:12340"/>
        <dbReference type="Rhea" id="RHEA-COMP:9613"/>
        <dbReference type="Rhea" id="RHEA-COMP:9622"/>
        <dbReference type="Rhea" id="RHEA-COMP:12670"/>
        <dbReference type="Rhea" id="RHEA-COMP:12671"/>
        <dbReference type="ChEBI" id="CHEBI:15378"/>
        <dbReference type="ChEBI" id="CHEBI:65249"/>
        <dbReference type="ChEBI" id="CHEBI:78442"/>
        <dbReference type="ChEBI" id="CHEBI:78494"/>
        <dbReference type="ChEBI" id="CHEBI:133043"/>
        <dbReference type="EC" id="2.3.2.6"/>
    </reaction>
</comment>
<sequence length="223" mass="25289">MFLLDDRLVFPNVENADEEGLLAVGGNLSPERLVLAYRNGIFPWFNEDSPILWWSPDPRMVLFPKEVRISKSMRQLIKRNSFKITWNTNFIEVLQECSAIDRKGQNGTWITDGMKKAYIHLHEIGIAKSIEVWDEDVLVGGLYGVDLGHVFCGESMFSKASNASKYAFIHLAQELEAQGYKVIDCQVYNSHLESLGAKEIPRSEFIEILKATALPPNKELGQN</sequence>
<dbReference type="Gene3D" id="3.40.630.70">
    <property type="entry name" value="Leucyl/phenylalanyl-tRNA-protein transferase, C-terminal domain"/>
    <property type="match status" value="1"/>
</dbReference>
<evidence type="ECO:0000256" key="1">
    <source>
        <dbReference type="ARBA" id="ARBA00022490"/>
    </source>
</evidence>
<keyword evidence="6" id="KW-1185">Reference proteome</keyword>
<protein>
    <recommendedName>
        <fullName evidence="4">Leucyl/phenylalanyl-tRNA--protein transferase</fullName>
        <ecNumber evidence="4">2.3.2.6</ecNumber>
    </recommendedName>
    <alternativeName>
        <fullName evidence="4">L/F-transferase</fullName>
    </alternativeName>
    <alternativeName>
        <fullName evidence="4">Leucyltransferase</fullName>
    </alternativeName>
    <alternativeName>
        <fullName evidence="4">Phenyalanyltransferase</fullName>
    </alternativeName>
</protein>
<organism evidence="5 6">
    <name type="scientific">Arenibacter antarcticus</name>
    <dbReference type="NCBI Taxonomy" id="2040469"/>
    <lineage>
        <taxon>Bacteria</taxon>
        <taxon>Pseudomonadati</taxon>
        <taxon>Bacteroidota</taxon>
        <taxon>Flavobacteriia</taxon>
        <taxon>Flavobacteriales</taxon>
        <taxon>Flavobacteriaceae</taxon>
        <taxon>Arenibacter</taxon>
    </lineage>
</organism>
<dbReference type="RefSeq" id="WP_251806218.1">
    <property type="nucleotide sequence ID" value="NZ_CP166679.1"/>
</dbReference>
<gene>
    <name evidence="4 5" type="primary">aat</name>
    <name evidence="5" type="ORF">ACFS1K_14645</name>
</gene>
<dbReference type="SUPFAM" id="SSF55729">
    <property type="entry name" value="Acyl-CoA N-acyltransferases (Nat)"/>
    <property type="match status" value="1"/>
</dbReference>
<dbReference type="PANTHER" id="PTHR30098:SF2">
    <property type="entry name" value="LEUCYL_PHENYLALANYL-TRNA--PROTEIN TRANSFERASE"/>
    <property type="match status" value="1"/>
</dbReference>
<dbReference type="GO" id="GO:0008914">
    <property type="term" value="F:leucyl-tRNA--protein transferase activity"/>
    <property type="evidence" value="ECO:0007669"/>
    <property type="project" value="UniProtKB-EC"/>
</dbReference>
<dbReference type="InterPro" id="IPR042221">
    <property type="entry name" value="Leu/Phe-tRNA_Trfase_N"/>
</dbReference>